<dbReference type="InterPro" id="IPR004000">
    <property type="entry name" value="Actin"/>
</dbReference>
<dbReference type="InterPro" id="IPR043129">
    <property type="entry name" value="ATPase_NBD"/>
</dbReference>
<evidence type="ECO:0000313" key="3">
    <source>
        <dbReference type="EMBL" id="KAF7712116.1"/>
    </source>
</evidence>
<protein>
    <submittedName>
        <fullName evidence="3">Actin-related protein 8 (Arp8)</fullName>
    </submittedName>
</protein>
<feature type="region of interest" description="Disordered" evidence="2">
    <location>
        <begin position="1"/>
        <end position="28"/>
    </location>
</feature>
<accession>A0A8J8VVN6</accession>
<reference evidence="3" key="1">
    <citation type="journal article" date="2020" name="Front. Microbiol.">
        <title>Gene regulatory networks of Penicillium echinulatum 2HH and Penicillium oxalicum 114-2 inferred by a computational biology approach.</title>
        <authorList>
            <person name="Lenz A.R."/>
            <person name="Galan-Vasquez E."/>
            <person name="Balbinot E."/>
            <person name="De Abreu F.P."/>
            <person name="De Oliveira N.S."/>
            <person name="Da Rosa L.O."/>
            <person name="De Avila E Silva S."/>
            <person name="Camassola M."/>
            <person name="Dillon A.J.P."/>
            <person name="Perez-Rueda E."/>
        </authorList>
    </citation>
    <scope>NUCLEOTIDE SEQUENCE</scope>
    <source>
        <strain evidence="3">S1M29</strain>
    </source>
</reference>
<dbReference type="AlphaFoldDB" id="A0A8J8VVN6"/>
<name>A0A8J8VVN6_9EURO</name>
<evidence type="ECO:0000313" key="4">
    <source>
        <dbReference type="Proteomes" id="UP000631181"/>
    </source>
</evidence>
<evidence type="ECO:0000256" key="2">
    <source>
        <dbReference type="SAM" id="MobiDB-lite"/>
    </source>
</evidence>
<feature type="compositionally biased region" description="Basic and acidic residues" evidence="2">
    <location>
        <begin position="9"/>
        <end position="19"/>
    </location>
</feature>
<feature type="region of interest" description="Disordered" evidence="2">
    <location>
        <begin position="144"/>
        <end position="178"/>
    </location>
</feature>
<dbReference type="Proteomes" id="UP000631181">
    <property type="component" value="Unassembled WGS sequence"/>
</dbReference>
<dbReference type="OrthoDB" id="5572108at2759"/>
<dbReference type="EMBL" id="WIWV01000234">
    <property type="protein sequence ID" value="KAF7712116.1"/>
    <property type="molecule type" value="Genomic_DNA"/>
</dbReference>
<sequence>MVGKKSGKALRDEGLERTDNNMPLTNWPQVAPINQKNYYTEYLKRDDQFLAFRLANEEARTKMTKKAKDRDRARAMDKSTANEEADAEVDADADEDVNSEDEEDTETEAAGSKVIVIHVGSQNLRIGLSSDALPKTMPMVIARKSQINESDEREEPKPKRLKRDDGTDEDPERAFGEEWSSHYTKMSADLKARMKANKRRMLPNPKEGVINFNRKQTPDSISEHNDPERVDWTELENPAPEYIVGQPALRIPDASKPRYKISWPIQYGWCNERDYNSKRMLFTDISVIIEEAIKTQLGLTRKKEWSQYSCVFVIPDLYEKSYVTQILEMLMREFSFARVCFIQESLAATFGAGFTSACVVDIGAQKTSICCVEEGMCIENSRVNLKMGGNDVTETFIKMMLHDYFPYYDINLWRRYDYLLAEELKKNICTLDEAKVSPQAYDLHLRVSGHDTQKHNFKVFDEGHLAPMGFFEPTIFDNQMKLTGRRKLIERSTDIYDGQPNDPTSAAQSEIMTALAPPLAPNEKMNGESESQAAPARPALGRIQEQDATPRSSVAGSPVPENAGTPQAGGATAPASAPTTQSAREPVEYRDDILPIFPLDNAILTSIAHAARSDEKKMRDFIGGIMVVGGGSLTNELHAFLEARLKALRPGFLKEIMIGVPPRDLDAQVVVWKGASIFGKLDNTNDSWIGQLEYDRLGHRLLTHKCIGPHVKHRGGLTWQKKGLDKHFGPSTSSSWAERTAVYGPEDPKHFGRIQLFFSSFPTLFPYTIPFWPLSPKQHESKRADLEFSILATDLSRFLSEGSDTSSCAFCL</sequence>
<evidence type="ECO:0000256" key="1">
    <source>
        <dbReference type="RuleBase" id="RU000487"/>
    </source>
</evidence>
<comment type="similarity">
    <text evidence="1">Belongs to the actin family.</text>
</comment>
<dbReference type="Gene3D" id="3.30.420.40">
    <property type="match status" value="2"/>
</dbReference>
<dbReference type="SUPFAM" id="SSF53067">
    <property type="entry name" value="Actin-like ATPase domain"/>
    <property type="match status" value="2"/>
</dbReference>
<dbReference type="Pfam" id="PF00022">
    <property type="entry name" value="Actin"/>
    <property type="match status" value="2"/>
</dbReference>
<feature type="compositionally biased region" description="Polar residues" evidence="2">
    <location>
        <begin position="546"/>
        <end position="555"/>
    </location>
</feature>
<feature type="compositionally biased region" description="Acidic residues" evidence="2">
    <location>
        <begin position="83"/>
        <end position="107"/>
    </location>
</feature>
<dbReference type="SMART" id="SM00268">
    <property type="entry name" value="ACTIN"/>
    <property type="match status" value="1"/>
</dbReference>
<feature type="compositionally biased region" description="Basic and acidic residues" evidence="2">
    <location>
        <begin position="60"/>
        <end position="81"/>
    </location>
</feature>
<feature type="compositionally biased region" description="Basic and acidic residues" evidence="2">
    <location>
        <begin position="154"/>
        <end position="165"/>
    </location>
</feature>
<feature type="compositionally biased region" description="Low complexity" evidence="2">
    <location>
        <begin position="563"/>
        <end position="583"/>
    </location>
</feature>
<dbReference type="CDD" id="cd10206">
    <property type="entry name" value="ASKHA_NBD_Arp8-like"/>
    <property type="match status" value="1"/>
</dbReference>
<gene>
    <name evidence="3" type="ORF">PECM_003882</name>
</gene>
<proteinExistence type="inferred from homology"/>
<dbReference type="PANTHER" id="PTHR11937">
    <property type="entry name" value="ACTIN"/>
    <property type="match status" value="1"/>
</dbReference>
<feature type="region of interest" description="Disordered" evidence="2">
    <location>
        <begin position="546"/>
        <end position="585"/>
    </location>
</feature>
<feature type="region of interest" description="Disordered" evidence="2">
    <location>
        <begin position="204"/>
        <end position="226"/>
    </location>
</feature>
<organism evidence="3 4">
    <name type="scientific">Penicillium ucsense</name>
    <dbReference type="NCBI Taxonomy" id="2839758"/>
    <lineage>
        <taxon>Eukaryota</taxon>
        <taxon>Fungi</taxon>
        <taxon>Dikarya</taxon>
        <taxon>Ascomycota</taxon>
        <taxon>Pezizomycotina</taxon>
        <taxon>Eurotiomycetes</taxon>
        <taxon>Eurotiomycetidae</taxon>
        <taxon>Eurotiales</taxon>
        <taxon>Aspergillaceae</taxon>
        <taxon>Penicillium</taxon>
    </lineage>
</organism>
<dbReference type="FunFam" id="3.30.420.40:FF:000232">
    <property type="entry name" value="Actin-related protein 8"/>
    <property type="match status" value="1"/>
</dbReference>
<dbReference type="FunFam" id="3.30.420.40:FF:000201">
    <property type="entry name" value="Actin-related protein 8"/>
    <property type="match status" value="1"/>
</dbReference>
<comment type="caution">
    <text evidence="3">The sequence shown here is derived from an EMBL/GenBank/DDBJ whole genome shotgun (WGS) entry which is preliminary data.</text>
</comment>
<dbReference type="Gene3D" id="3.90.640.10">
    <property type="entry name" value="Actin, Chain A, domain 4"/>
    <property type="match status" value="1"/>
</dbReference>
<dbReference type="Gene3D" id="3.30.420.580">
    <property type="match status" value="1"/>
</dbReference>
<feature type="region of interest" description="Disordered" evidence="2">
    <location>
        <begin position="60"/>
        <end position="112"/>
    </location>
</feature>
<keyword evidence="4" id="KW-1185">Reference proteome</keyword>